<dbReference type="AlphaFoldDB" id="D7FPX6"/>
<dbReference type="InParanoid" id="D7FPX6"/>
<keyword evidence="3 8" id="KW-0547">Nucleotide-binding</keyword>
<dbReference type="InterPro" id="IPR036784">
    <property type="entry name" value="AK/P_DHK_N_sf"/>
</dbReference>
<evidence type="ECO:0000256" key="7">
    <source>
        <dbReference type="ARBA" id="ARBA00048201"/>
    </source>
</evidence>
<organism evidence="11 12">
    <name type="scientific">Ectocarpus siliculosus</name>
    <name type="common">Brown alga</name>
    <name type="synonym">Conferva siliculosa</name>
    <dbReference type="NCBI Taxonomy" id="2880"/>
    <lineage>
        <taxon>Eukaryota</taxon>
        <taxon>Sar</taxon>
        <taxon>Stramenopiles</taxon>
        <taxon>Ochrophyta</taxon>
        <taxon>PX clade</taxon>
        <taxon>Phaeophyceae</taxon>
        <taxon>Ectocarpales</taxon>
        <taxon>Ectocarpaceae</taxon>
        <taxon>Ectocarpus</taxon>
    </lineage>
</organism>
<dbReference type="PROSITE" id="PS50109">
    <property type="entry name" value="HIS_KIN"/>
    <property type="match status" value="1"/>
</dbReference>
<feature type="domain" description="Histidine kinase" evidence="10">
    <location>
        <begin position="341"/>
        <end position="478"/>
    </location>
</feature>
<dbReference type="SUPFAM" id="SSF69012">
    <property type="entry name" value="alpha-ketoacid dehydrogenase kinase, N-terminal domain"/>
    <property type="match status" value="1"/>
</dbReference>
<keyword evidence="6 8" id="KW-0496">Mitochondrion</keyword>
<evidence type="ECO:0000313" key="11">
    <source>
        <dbReference type="EMBL" id="CBJ48308.1"/>
    </source>
</evidence>
<accession>D7FPX6</accession>
<dbReference type="InterPro" id="IPR005467">
    <property type="entry name" value="His_kinase_dom"/>
</dbReference>
<dbReference type="OrthoDB" id="241648at2759"/>
<dbReference type="GO" id="GO:0004740">
    <property type="term" value="F:pyruvate dehydrogenase (acetyl-transferring) kinase activity"/>
    <property type="evidence" value="ECO:0007669"/>
    <property type="project" value="UniProtKB-EC"/>
</dbReference>
<dbReference type="CDD" id="cd16929">
    <property type="entry name" value="HATPase_PDK-like"/>
    <property type="match status" value="1"/>
</dbReference>
<dbReference type="GO" id="GO:0005524">
    <property type="term" value="F:ATP binding"/>
    <property type="evidence" value="ECO:0007669"/>
    <property type="project" value="UniProtKB-UniRule"/>
</dbReference>
<gene>
    <name evidence="11" type="primary">PDK1</name>
    <name evidence="11" type="ORF">Esi_0002_0029</name>
</gene>
<evidence type="ECO:0000256" key="4">
    <source>
        <dbReference type="ARBA" id="ARBA00022777"/>
    </source>
</evidence>
<keyword evidence="12" id="KW-1185">Reference proteome</keyword>
<dbReference type="GO" id="GO:0005759">
    <property type="term" value="C:mitochondrial matrix"/>
    <property type="evidence" value="ECO:0007669"/>
    <property type="project" value="UniProtKB-SubCell"/>
</dbReference>
<proteinExistence type="inferred from homology"/>
<dbReference type="SMR" id="D7FPX6"/>
<evidence type="ECO:0000256" key="6">
    <source>
        <dbReference type="ARBA" id="ARBA00023128"/>
    </source>
</evidence>
<comment type="catalytic activity">
    <reaction evidence="7">
        <text>L-seryl-[pyruvate dehydrogenase E1 alpha subunit] + ATP = O-phospho-L-seryl-[pyruvate dehydrogenase E1 alpha subunit] + ADP + H(+)</text>
        <dbReference type="Rhea" id="RHEA:23052"/>
        <dbReference type="Rhea" id="RHEA-COMP:13689"/>
        <dbReference type="Rhea" id="RHEA-COMP:13690"/>
        <dbReference type="ChEBI" id="CHEBI:15378"/>
        <dbReference type="ChEBI" id="CHEBI:29999"/>
        <dbReference type="ChEBI" id="CHEBI:30616"/>
        <dbReference type="ChEBI" id="CHEBI:83421"/>
        <dbReference type="ChEBI" id="CHEBI:456216"/>
        <dbReference type="EC" id="2.7.11.2"/>
    </reaction>
</comment>
<protein>
    <recommendedName>
        <fullName evidence="8">Protein-serine/threonine kinase</fullName>
        <ecNumber evidence="8">2.7.11.-</ecNumber>
    </recommendedName>
</protein>
<dbReference type="EC" id="2.7.11.-" evidence="8"/>
<dbReference type="SUPFAM" id="SSF55874">
    <property type="entry name" value="ATPase domain of HSP90 chaperone/DNA topoisomerase II/histidine kinase"/>
    <property type="match status" value="1"/>
</dbReference>
<dbReference type="Pfam" id="PF10436">
    <property type="entry name" value="BCDHK_Adom3"/>
    <property type="match status" value="1"/>
</dbReference>
<dbReference type="InterPro" id="IPR039028">
    <property type="entry name" value="BCKD/PDK"/>
</dbReference>
<dbReference type="Pfam" id="PF02518">
    <property type="entry name" value="HATPase_c"/>
    <property type="match status" value="1"/>
</dbReference>
<dbReference type="EMBL" id="FN649727">
    <property type="protein sequence ID" value="CBJ48308.1"/>
    <property type="molecule type" value="Genomic_DNA"/>
</dbReference>
<evidence type="ECO:0000256" key="1">
    <source>
        <dbReference type="ARBA" id="ARBA00006155"/>
    </source>
</evidence>
<feature type="region of interest" description="Disordered" evidence="9">
    <location>
        <begin position="32"/>
        <end position="56"/>
    </location>
</feature>
<keyword evidence="2 8" id="KW-0808">Transferase</keyword>
<dbReference type="OMA" id="NEMPSIC"/>
<evidence type="ECO:0000256" key="2">
    <source>
        <dbReference type="ARBA" id="ARBA00022679"/>
    </source>
</evidence>
<evidence type="ECO:0000259" key="10">
    <source>
        <dbReference type="PROSITE" id="PS50109"/>
    </source>
</evidence>
<dbReference type="InterPro" id="IPR018955">
    <property type="entry name" value="BCDHK/PDK_N"/>
</dbReference>
<reference evidence="11 12" key="1">
    <citation type="journal article" date="2010" name="Nature">
        <title>The Ectocarpus genome and the independent evolution of multicellularity in brown algae.</title>
        <authorList>
            <person name="Cock J.M."/>
            <person name="Sterck L."/>
            <person name="Rouze P."/>
            <person name="Scornet D."/>
            <person name="Allen A.E."/>
            <person name="Amoutzias G."/>
            <person name="Anthouard V."/>
            <person name="Artiguenave F."/>
            <person name="Aury J.M."/>
            <person name="Badger J.H."/>
            <person name="Beszteri B."/>
            <person name="Billiau K."/>
            <person name="Bonnet E."/>
            <person name="Bothwell J.H."/>
            <person name="Bowler C."/>
            <person name="Boyen C."/>
            <person name="Brownlee C."/>
            <person name="Carrano C.J."/>
            <person name="Charrier B."/>
            <person name="Cho G.Y."/>
            <person name="Coelho S.M."/>
            <person name="Collen J."/>
            <person name="Corre E."/>
            <person name="Da Silva C."/>
            <person name="Delage L."/>
            <person name="Delaroque N."/>
            <person name="Dittami S.M."/>
            <person name="Doulbeau S."/>
            <person name="Elias M."/>
            <person name="Farnham G."/>
            <person name="Gachon C.M."/>
            <person name="Gschloessl B."/>
            <person name="Heesch S."/>
            <person name="Jabbari K."/>
            <person name="Jubin C."/>
            <person name="Kawai H."/>
            <person name="Kimura K."/>
            <person name="Kloareg B."/>
            <person name="Kupper F.C."/>
            <person name="Lang D."/>
            <person name="Le Bail A."/>
            <person name="Leblanc C."/>
            <person name="Lerouge P."/>
            <person name="Lohr M."/>
            <person name="Lopez P.J."/>
            <person name="Martens C."/>
            <person name="Maumus F."/>
            <person name="Michel G."/>
            <person name="Miranda-Saavedra D."/>
            <person name="Morales J."/>
            <person name="Moreau H."/>
            <person name="Motomura T."/>
            <person name="Nagasato C."/>
            <person name="Napoli C.A."/>
            <person name="Nelson D.R."/>
            <person name="Nyvall-Collen P."/>
            <person name="Peters A.F."/>
            <person name="Pommier C."/>
            <person name="Potin P."/>
            <person name="Poulain J."/>
            <person name="Quesneville H."/>
            <person name="Read B."/>
            <person name="Rensing S.A."/>
            <person name="Ritter A."/>
            <person name="Rousvoal S."/>
            <person name="Samanta M."/>
            <person name="Samson G."/>
            <person name="Schroeder D.C."/>
            <person name="Segurens B."/>
            <person name="Strittmatter M."/>
            <person name="Tonon T."/>
            <person name="Tregear J.W."/>
            <person name="Valentin K."/>
            <person name="von Dassow P."/>
            <person name="Yamagishi T."/>
            <person name="Van de Peer Y."/>
            <person name="Wincker P."/>
        </authorList>
    </citation>
    <scope>NUCLEOTIDE SEQUENCE [LARGE SCALE GENOMIC DNA]</scope>
    <source>
        <strain evidence="12">Ec32 / CCAP1310/4</strain>
    </source>
</reference>
<dbReference type="GO" id="GO:0010906">
    <property type="term" value="P:regulation of glucose metabolic process"/>
    <property type="evidence" value="ECO:0007669"/>
    <property type="project" value="TreeGrafter"/>
</dbReference>
<dbReference type="Proteomes" id="UP000002630">
    <property type="component" value="Linkage Group LG02"/>
</dbReference>
<dbReference type="EMBL" id="FN648375">
    <property type="protein sequence ID" value="CBJ48308.1"/>
    <property type="molecule type" value="Genomic_DNA"/>
</dbReference>
<evidence type="ECO:0000256" key="5">
    <source>
        <dbReference type="ARBA" id="ARBA00022840"/>
    </source>
</evidence>
<dbReference type="InterPro" id="IPR003594">
    <property type="entry name" value="HATPase_dom"/>
</dbReference>
<evidence type="ECO:0000313" key="12">
    <source>
        <dbReference type="Proteomes" id="UP000002630"/>
    </source>
</evidence>
<dbReference type="STRING" id="2880.D7FPX6"/>
<evidence type="ECO:0000256" key="8">
    <source>
        <dbReference type="RuleBase" id="RU366032"/>
    </source>
</evidence>
<dbReference type="Gene3D" id="3.30.565.10">
    <property type="entry name" value="Histidine kinase-like ATPase, C-terminal domain"/>
    <property type="match status" value="1"/>
</dbReference>
<dbReference type="SMART" id="SM00387">
    <property type="entry name" value="HATPase_c"/>
    <property type="match status" value="1"/>
</dbReference>
<comment type="subcellular location">
    <subcellularLocation>
        <location evidence="8">Mitochondrion matrix</location>
    </subcellularLocation>
</comment>
<keyword evidence="5 8" id="KW-0067">ATP-binding</keyword>
<dbReference type="PANTHER" id="PTHR11947:SF3">
    <property type="entry name" value="[PYRUVATE DEHYDROGENASE (ACETYL-TRANSFERRING)] KINASE, MITOCHONDRIAL"/>
    <property type="match status" value="1"/>
</dbReference>
<dbReference type="InterPro" id="IPR036890">
    <property type="entry name" value="HATPase_C_sf"/>
</dbReference>
<comment type="similarity">
    <text evidence="1 8">Belongs to the PDK/BCKDK protein kinase family.</text>
</comment>
<evidence type="ECO:0000256" key="9">
    <source>
        <dbReference type="SAM" id="MobiDB-lite"/>
    </source>
</evidence>
<name>D7FPX6_ECTSI</name>
<keyword evidence="11" id="KW-0670">Pyruvate</keyword>
<dbReference type="Gene3D" id="1.20.140.20">
    <property type="entry name" value="Alpha-ketoacid/pyruvate dehydrogenase kinase, N-terminal domain"/>
    <property type="match status" value="1"/>
</dbReference>
<evidence type="ECO:0000256" key="3">
    <source>
        <dbReference type="ARBA" id="ARBA00022741"/>
    </source>
</evidence>
<sequence length="485" mass="53067">MALACGGRATLSRAAASLLGTRAASATACSVAPRLRSGRSTSSPGVTPLTRKGSDAGTANAAWVSNVATCNVSRRQLSSRGGDVDYSSLMAGPGTALHDDIMESAARKQTGVSLKTLIDTGRGDLLSGEMGLTGQDSLSTKQKMLIQVASFLHRELPIRLAHRVRDLESVPDMLAQKSVQQVREWYVISYEEIRKFPRPVTVDEEVRFAELLKGIYQRHAPVLLTMARGVWELRESFGPKDASRRGAKNRFGDFYDFERTHTFLDGFYMSRIGIRILIGHYLALQEAGADSWIGMVCQETSPAAIAEAAIEDAKFVCTRQYGDAPDVTLHGRLDLTFSYVPSHLHYIMLELIKNSMRATVDFHGLDEMDNNPIRVVIADGEGNEDVVIKVADEGGGIRRSYMTRIWSYLFTTADPAVQEGFINLGEVESDHAKESPLAGLGYGLPISRSYARYFGGDLSIVSMEGYGTDAFVHLSRLGHHSEPLP</sequence>
<keyword evidence="4 8" id="KW-0418">Kinase</keyword>
<dbReference type="PANTHER" id="PTHR11947">
    <property type="entry name" value="PYRUVATE DEHYDROGENASE KINASE"/>
    <property type="match status" value="1"/>
</dbReference>